<keyword evidence="3" id="KW-1185">Reference proteome</keyword>
<reference evidence="2" key="1">
    <citation type="journal article" date="2023" name="Plant J.">
        <title>Genome sequences and population genomics provide insights into the demographic history, inbreeding, and mutation load of two 'living fossil' tree species of Dipteronia.</title>
        <authorList>
            <person name="Feng Y."/>
            <person name="Comes H.P."/>
            <person name="Chen J."/>
            <person name="Zhu S."/>
            <person name="Lu R."/>
            <person name="Zhang X."/>
            <person name="Li P."/>
            <person name="Qiu J."/>
            <person name="Olsen K.M."/>
            <person name="Qiu Y."/>
        </authorList>
    </citation>
    <scope>NUCLEOTIDE SEQUENCE</scope>
    <source>
        <strain evidence="2">KIB01</strain>
    </source>
</reference>
<dbReference type="Proteomes" id="UP001280121">
    <property type="component" value="Unassembled WGS sequence"/>
</dbReference>
<evidence type="ECO:0000313" key="3">
    <source>
        <dbReference type="Proteomes" id="UP001280121"/>
    </source>
</evidence>
<sequence>MCHYHLWKMDPEQAAKFTKVSVCSVFASYEDPTHQNKFVSLAQDLHPSLTGSLSVNTLFRPLRNLFSKPFIQSTEVLLDGSHNQPSQAEQVLNWHTRNATVQNRVLHSIDQKIDKVSHQVSQQDNQLQHLDSTLRNMYTDLQSRVSRLDTDLHQYISQGYFGPDFDNKEREIRRLKDQQDQITRDHFVSTPYIPSPHPYSPSLVFPTQTPPPPIRPPDHSQFFISTGDLFRKYPPLPTEKPSTSKERKTS</sequence>
<dbReference type="EMBL" id="JANJYI010000001">
    <property type="protein sequence ID" value="KAK2662452.1"/>
    <property type="molecule type" value="Genomic_DNA"/>
</dbReference>
<protein>
    <submittedName>
        <fullName evidence="2">Uncharacterized protein</fullName>
    </submittedName>
</protein>
<feature type="region of interest" description="Disordered" evidence="1">
    <location>
        <begin position="180"/>
        <end position="250"/>
    </location>
</feature>
<gene>
    <name evidence="2" type="ORF">Ddye_001026</name>
</gene>
<dbReference type="AlphaFoldDB" id="A0AAD9XN73"/>
<name>A0AAD9XN73_9ROSI</name>
<evidence type="ECO:0000256" key="1">
    <source>
        <dbReference type="SAM" id="MobiDB-lite"/>
    </source>
</evidence>
<proteinExistence type="predicted"/>
<comment type="caution">
    <text evidence="2">The sequence shown here is derived from an EMBL/GenBank/DDBJ whole genome shotgun (WGS) entry which is preliminary data.</text>
</comment>
<organism evidence="2 3">
    <name type="scientific">Dipteronia dyeriana</name>
    <dbReference type="NCBI Taxonomy" id="168575"/>
    <lineage>
        <taxon>Eukaryota</taxon>
        <taxon>Viridiplantae</taxon>
        <taxon>Streptophyta</taxon>
        <taxon>Embryophyta</taxon>
        <taxon>Tracheophyta</taxon>
        <taxon>Spermatophyta</taxon>
        <taxon>Magnoliopsida</taxon>
        <taxon>eudicotyledons</taxon>
        <taxon>Gunneridae</taxon>
        <taxon>Pentapetalae</taxon>
        <taxon>rosids</taxon>
        <taxon>malvids</taxon>
        <taxon>Sapindales</taxon>
        <taxon>Sapindaceae</taxon>
        <taxon>Hippocastanoideae</taxon>
        <taxon>Acereae</taxon>
        <taxon>Dipteronia</taxon>
    </lineage>
</organism>
<evidence type="ECO:0000313" key="2">
    <source>
        <dbReference type="EMBL" id="KAK2662452.1"/>
    </source>
</evidence>
<accession>A0AAD9XN73</accession>